<evidence type="ECO:0000256" key="3">
    <source>
        <dbReference type="ARBA" id="ARBA00023125"/>
    </source>
</evidence>
<evidence type="ECO:0000256" key="4">
    <source>
        <dbReference type="ARBA" id="ARBA00023163"/>
    </source>
</evidence>
<dbReference type="InterPro" id="IPR039420">
    <property type="entry name" value="WalR-like"/>
</dbReference>
<dbReference type="PRINTS" id="PR00038">
    <property type="entry name" value="HTHLUXR"/>
</dbReference>
<dbReference type="InterPro" id="IPR016032">
    <property type="entry name" value="Sig_transdc_resp-reg_C-effctor"/>
</dbReference>
<dbReference type="SMART" id="SM00421">
    <property type="entry name" value="HTH_LUXR"/>
    <property type="match status" value="1"/>
</dbReference>
<dbReference type="EMBL" id="BOML01000031">
    <property type="protein sequence ID" value="GIE02392.1"/>
    <property type="molecule type" value="Genomic_DNA"/>
</dbReference>
<dbReference type="CDD" id="cd06170">
    <property type="entry name" value="LuxR_C_like"/>
    <property type="match status" value="1"/>
</dbReference>
<dbReference type="CDD" id="cd17535">
    <property type="entry name" value="REC_NarL-like"/>
    <property type="match status" value="1"/>
</dbReference>
<keyword evidence="9" id="KW-1185">Reference proteome</keyword>
<evidence type="ECO:0000259" key="6">
    <source>
        <dbReference type="PROSITE" id="PS50043"/>
    </source>
</evidence>
<dbReference type="SMART" id="SM00448">
    <property type="entry name" value="REC"/>
    <property type="match status" value="1"/>
</dbReference>
<sequence length="240" mass="25287">MFMITDTSSADIHVLIADDQPLFRGGLLMLLSTHPRIRVVGEAGDGAEAVAMARRLQPDVVVMDLAMPKLDGVAATRQLTSDDFTSDPSRTIKVIMLTGLGSAPEDVCAALRAGASGYLLKDAAPTELVTAIESVASGLAYLAPNVTPGVIADIASRPVAGRPAPGALDRLTTREKEILVQMAYAMSNDDIAAKFHLSIATVKTHVCRIINKLGVRDRTGAVVMAYQGGLVRPDDIPEGN</sequence>
<dbReference type="PANTHER" id="PTHR43214:SF24">
    <property type="entry name" value="TRANSCRIPTIONAL REGULATORY PROTEIN NARL-RELATED"/>
    <property type="match status" value="1"/>
</dbReference>
<comment type="caution">
    <text evidence="8">The sequence shown here is derived from an EMBL/GenBank/DDBJ whole genome shotgun (WGS) entry which is preliminary data.</text>
</comment>
<evidence type="ECO:0000256" key="1">
    <source>
        <dbReference type="ARBA" id="ARBA00022553"/>
    </source>
</evidence>
<dbReference type="InterPro" id="IPR011006">
    <property type="entry name" value="CheY-like_superfamily"/>
</dbReference>
<dbReference type="SUPFAM" id="SSF52172">
    <property type="entry name" value="CheY-like"/>
    <property type="match status" value="1"/>
</dbReference>
<dbReference type="PROSITE" id="PS50110">
    <property type="entry name" value="RESPONSE_REGULATORY"/>
    <property type="match status" value="1"/>
</dbReference>
<feature type="domain" description="Response regulatory" evidence="7">
    <location>
        <begin position="13"/>
        <end position="136"/>
    </location>
</feature>
<dbReference type="InterPro" id="IPR000792">
    <property type="entry name" value="Tscrpt_reg_LuxR_C"/>
</dbReference>
<keyword evidence="3 8" id="KW-0238">DNA-binding</keyword>
<evidence type="ECO:0000313" key="8">
    <source>
        <dbReference type="EMBL" id="GIE02392.1"/>
    </source>
</evidence>
<proteinExistence type="predicted"/>
<dbReference type="Pfam" id="PF00072">
    <property type="entry name" value="Response_reg"/>
    <property type="match status" value="1"/>
</dbReference>
<dbReference type="SUPFAM" id="SSF46894">
    <property type="entry name" value="C-terminal effector domain of the bipartite response regulators"/>
    <property type="match status" value="1"/>
</dbReference>
<evidence type="ECO:0000313" key="9">
    <source>
        <dbReference type="Proteomes" id="UP000637628"/>
    </source>
</evidence>
<keyword evidence="2" id="KW-0805">Transcription regulation</keyword>
<protein>
    <submittedName>
        <fullName evidence="8">DNA-binding response regulator</fullName>
    </submittedName>
</protein>
<name>A0ABQ3YXV7_9ACTN</name>
<evidence type="ECO:0000256" key="2">
    <source>
        <dbReference type="ARBA" id="ARBA00023015"/>
    </source>
</evidence>
<dbReference type="InterPro" id="IPR058245">
    <property type="entry name" value="NreC/VraR/RcsB-like_REC"/>
</dbReference>
<evidence type="ECO:0000259" key="7">
    <source>
        <dbReference type="PROSITE" id="PS50110"/>
    </source>
</evidence>
<organism evidence="8 9">
    <name type="scientific">Paractinoplanes durhamensis</name>
    <dbReference type="NCBI Taxonomy" id="113563"/>
    <lineage>
        <taxon>Bacteria</taxon>
        <taxon>Bacillati</taxon>
        <taxon>Actinomycetota</taxon>
        <taxon>Actinomycetes</taxon>
        <taxon>Micromonosporales</taxon>
        <taxon>Micromonosporaceae</taxon>
        <taxon>Paractinoplanes</taxon>
    </lineage>
</organism>
<keyword evidence="4" id="KW-0804">Transcription</keyword>
<feature type="domain" description="HTH luxR-type" evidence="6">
    <location>
        <begin position="164"/>
        <end position="229"/>
    </location>
</feature>
<dbReference type="GO" id="GO:0003677">
    <property type="term" value="F:DNA binding"/>
    <property type="evidence" value="ECO:0007669"/>
    <property type="project" value="UniProtKB-KW"/>
</dbReference>
<dbReference type="Gene3D" id="3.40.50.2300">
    <property type="match status" value="1"/>
</dbReference>
<dbReference type="InterPro" id="IPR001789">
    <property type="entry name" value="Sig_transdc_resp-reg_receiver"/>
</dbReference>
<feature type="modified residue" description="4-aspartylphosphate" evidence="5">
    <location>
        <position position="64"/>
    </location>
</feature>
<accession>A0ABQ3YXV7</accession>
<dbReference type="Proteomes" id="UP000637628">
    <property type="component" value="Unassembled WGS sequence"/>
</dbReference>
<evidence type="ECO:0000256" key="5">
    <source>
        <dbReference type="PROSITE-ProRule" id="PRU00169"/>
    </source>
</evidence>
<dbReference type="PROSITE" id="PS50043">
    <property type="entry name" value="HTH_LUXR_2"/>
    <property type="match status" value="1"/>
</dbReference>
<dbReference type="PANTHER" id="PTHR43214">
    <property type="entry name" value="TWO-COMPONENT RESPONSE REGULATOR"/>
    <property type="match status" value="1"/>
</dbReference>
<keyword evidence="1 5" id="KW-0597">Phosphoprotein</keyword>
<gene>
    <name evidence="8" type="ORF">Adu01nite_37420</name>
</gene>
<dbReference type="Pfam" id="PF00196">
    <property type="entry name" value="GerE"/>
    <property type="match status" value="1"/>
</dbReference>
<reference evidence="8 9" key="1">
    <citation type="submission" date="2021-01" db="EMBL/GenBank/DDBJ databases">
        <title>Whole genome shotgun sequence of Actinoplanes durhamensis NBRC 14914.</title>
        <authorList>
            <person name="Komaki H."/>
            <person name="Tamura T."/>
        </authorList>
    </citation>
    <scope>NUCLEOTIDE SEQUENCE [LARGE SCALE GENOMIC DNA]</scope>
    <source>
        <strain evidence="8 9">NBRC 14914</strain>
    </source>
</reference>